<reference evidence="1" key="2">
    <citation type="submission" date="2023-05" db="EMBL/GenBank/DDBJ databases">
        <authorList>
            <person name="Schelkunov M.I."/>
        </authorList>
    </citation>
    <scope>NUCLEOTIDE SEQUENCE</scope>
    <source>
        <strain evidence="1">Hsosn_3</strain>
        <tissue evidence="1">Leaf</tissue>
    </source>
</reference>
<accession>A0AAD8J938</accession>
<comment type="caution">
    <text evidence="1">The sequence shown here is derived from an EMBL/GenBank/DDBJ whole genome shotgun (WGS) entry which is preliminary data.</text>
</comment>
<evidence type="ECO:0000313" key="2">
    <source>
        <dbReference type="Proteomes" id="UP001237642"/>
    </source>
</evidence>
<dbReference type="AlphaFoldDB" id="A0AAD8J938"/>
<dbReference type="EMBL" id="JAUIZM010000002">
    <property type="protein sequence ID" value="KAK1399997.1"/>
    <property type="molecule type" value="Genomic_DNA"/>
</dbReference>
<name>A0AAD8J938_9APIA</name>
<gene>
    <name evidence="1" type="ORF">POM88_009860</name>
</gene>
<proteinExistence type="predicted"/>
<dbReference type="Proteomes" id="UP001237642">
    <property type="component" value="Unassembled WGS sequence"/>
</dbReference>
<evidence type="ECO:0000313" key="1">
    <source>
        <dbReference type="EMBL" id="KAK1399997.1"/>
    </source>
</evidence>
<reference evidence="1" key="1">
    <citation type="submission" date="2023-02" db="EMBL/GenBank/DDBJ databases">
        <title>Genome of toxic invasive species Heracleum sosnowskyi carries increased number of genes despite the absence of recent whole-genome duplications.</title>
        <authorList>
            <person name="Schelkunov M."/>
            <person name="Shtratnikova V."/>
            <person name="Makarenko M."/>
            <person name="Klepikova A."/>
            <person name="Omelchenko D."/>
            <person name="Novikova G."/>
            <person name="Obukhova E."/>
            <person name="Bogdanov V."/>
            <person name="Penin A."/>
            <person name="Logacheva M."/>
        </authorList>
    </citation>
    <scope>NUCLEOTIDE SEQUENCE</scope>
    <source>
        <strain evidence="1">Hsosn_3</strain>
        <tissue evidence="1">Leaf</tissue>
    </source>
</reference>
<organism evidence="1 2">
    <name type="scientific">Heracleum sosnowskyi</name>
    <dbReference type="NCBI Taxonomy" id="360622"/>
    <lineage>
        <taxon>Eukaryota</taxon>
        <taxon>Viridiplantae</taxon>
        <taxon>Streptophyta</taxon>
        <taxon>Embryophyta</taxon>
        <taxon>Tracheophyta</taxon>
        <taxon>Spermatophyta</taxon>
        <taxon>Magnoliopsida</taxon>
        <taxon>eudicotyledons</taxon>
        <taxon>Gunneridae</taxon>
        <taxon>Pentapetalae</taxon>
        <taxon>asterids</taxon>
        <taxon>campanulids</taxon>
        <taxon>Apiales</taxon>
        <taxon>Apiaceae</taxon>
        <taxon>Apioideae</taxon>
        <taxon>apioid superclade</taxon>
        <taxon>Tordylieae</taxon>
        <taxon>Tordyliinae</taxon>
        <taxon>Heracleum</taxon>
    </lineage>
</organism>
<protein>
    <submittedName>
        <fullName evidence="1">Uncharacterized protein</fullName>
    </submittedName>
</protein>
<sequence>MPFDMSPKDPPMHVGGEFFSPLSGYIDDSTISDIVQGMNFTGTLKFSVEFSASVIKTCRGFWGTEPLQPYVWIYKCENLELIFGSSNASKAHLLNGSRKCIKVSLADWDA</sequence>
<keyword evidence="2" id="KW-1185">Reference proteome</keyword>